<organism evidence="1 2">
    <name type="scientific">Escherichia phage Av-05</name>
    <dbReference type="NCBI Taxonomy" id="1527519"/>
    <lineage>
        <taxon>Viruses</taxon>
        <taxon>Duplodnaviria</taxon>
        <taxon>Heunggongvirae</taxon>
        <taxon>Uroviricota</taxon>
        <taxon>Caudoviricetes</taxon>
        <taxon>Vequintavirinae</taxon>
        <taxon>Avunavirus</taxon>
        <taxon>Avunavirus Av05</taxon>
    </lineage>
</organism>
<accession>A0A076G6T8</accession>
<protein>
    <submittedName>
        <fullName evidence="1">Uncharacterized protein</fullName>
    </submittedName>
</protein>
<dbReference type="OrthoDB" id="28474at10239"/>
<dbReference type="EMBL" id="KM190144">
    <property type="protein sequence ID" value="AII27700.1"/>
    <property type="molecule type" value="Genomic_DNA"/>
</dbReference>
<proteinExistence type="predicted"/>
<reference evidence="1 2" key="1">
    <citation type="journal article" date="2015" name="Genome Announc.">
        <title>Genomic Analysis of Broad-Host-Range Enterobacteriophage Av-05.</title>
        <authorList>
            <person name="Amarillas L."/>
            <person name="Lopez-Cuevas O."/>
            <person name="Leon-Felix J."/>
            <person name="Castro-Del Campo N."/>
            <person name="Gerba C.P."/>
            <person name="Chaidez C."/>
        </authorList>
    </citation>
    <scope>NUCLEOTIDE SEQUENCE [LARGE SCALE GENOMIC DNA]</scope>
</reference>
<dbReference type="Proteomes" id="UP000028961">
    <property type="component" value="Segment"/>
</dbReference>
<keyword evidence="2" id="KW-1185">Reference proteome</keyword>
<sequence length="60" mass="6980">MKVKMISDFSDVDGYPKTGDILEVREEIFNGSFLECYSCEWNGKRLDIYPYECEEVSDNA</sequence>
<gene>
    <name evidence="1" type="ORF">Av05_00157</name>
</gene>
<dbReference type="GeneID" id="22475498"/>
<evidence type="ECO:0000313" key="2">
    <source>
        <dbReference type="Proteomes" id="UP000028961"/>
    </source>
</evidence>
<evidence type="ECO:0000313" key="1">
    <source>
        <dbReference type="EMBL" id="AII27700.1"/>
    </source>
</evidence>
<name>A0A076G6T8_9CAUD</name>
<dbReference type="RefSeq" id="YP_009111231.1">
    <property type="nucleotide sequence ID" value="NC_025830.1"/>
</dbReference>
<dbReference type="KEGG" id="vg:22475498"/>